<name>A0A1X9PUD9_9RHOD</name>
<protein>
    <submittedName>
        <fullName evidence="1">Conserved hypothetical plastid protein</fullName>
    </submittedName>
</protein>
<dbReference type="AlphaFoldDB" id="A0A1X9PUD9"/>
<organism evidence="1">
    <name type="scientific">Flintiella sanguinaria</name>
    <dbReference type="NCBI Taxonomy" id="101926"/>
    <lineage>
        <taxon>Eukaryota</taxon>
        <taxon>Rhodophyta</taxon>
        <taxon>Bangiophyceae</taxon>
        <taxon>Porphyridiales</taxon>
        <taxon>Porphyridiaceae</taxon>
        <taxon>Flintiella</taxon>
    </lineage>
</organism>
<dbReference type="EMBL" id="KY709211">
    <property type="protein sequence ID" value="ARO91116.1"/>
    <property type="molecule type" value="Genomic_DNA"/>
</dbReference>
<keyword evidence="1" id="KW-0934">Plastid</keyword>
<evidence type="ECO:0000313" key="1">
    <source>
        <dbReference type="EMBL" id="ARO91116.1"/>
    </source>
</evidence>
<proteinExistence type="predicted"/>
<gene>
    <name evidence="1" type="primary">ycf37</name>
</gene>
<sequence length="79" mass="9477">MINIYNREETIKSLKKIKSIKIDDLYILFKLYTSKKLFNKGVEIIDDIIKLDINKNNILLEDLYFSLGYLCYLMEQYDS</sequence>
<geneLocation type="chloroplast" evidence="1"/>
<reference evidence="1" key="1">
    <citation type="submission" date="2017-03" db="EMBL/GenBank/DDBJ databases">
        <title>The new red algal subphylum Proteorhodophytina comprises the largest and most divergent plastid genomes known.</title>
        <authorList>
            <person name="Munoz-Gomez S.A."/>
            <person name="Mejia-Franco F.G."/>
            <person name="Durnin K."/>
            <person name="Morgan C."/>
            <person name="Grisdale C.J."/>
            <person name="Archibald J.M."/>
            <person name="Slamovits C.H."/>
        </authorList>
    </citation>
    <scope>NUCLEOTIDE SEQUENCE</scope>
    <source>
        <strain evidence="1">UTEX LB2060</strain>
    </source>
</reference>
<keyword evidence="1" id="KW-0150">Chloroplast</keyword>
<accession>A0A1X9PUD9</accession>